<feature type="transmembrane region" description="Helical" evidence="1">
    <location>
        <begin position="186"/>
        <end position="203"/>
    </location>
</feature>
<dbReference type="EMBL" id="BBQY01000009">
    <property type="protein sequence ID" value="GBH30967.1"/>
    <property type="molecule type" value="Genomic_DNA"/>
</dbReference>
<protein>
    <recommendedName>
        <fullName evidence="4">Flippase-like domain-containing protein</fullName>
    </recommendedName>
</protein>
<evidence type="ECO:0000313" key="3">
    <source>
        <dbReference type="Proteomes" id="UP000290975"/>
    </source>
</evidence>
<feature type="transmembrane region" description="Helical" evidence="1">
    <location>
        <begin position="215"/>
        <end position="240"/>
    </location>
</feature>
<feature type="transmembrane region" description="Helical" evidence="1">
    <location>
        <begin position="151"/>
        <end position="174"/>
    </location>
</feature>
<name>A0A401J2W0_SPHXE</name>
<comment type="caution">
    <text evidence="2">The sequence shown here is derived from an EMBL/GenBank/DDBJ whole genome shotgun (WGS) entry which is preliminary data.</text>
</comment>
<gene>
    <name evidence="2" type="ORF">MBESOW_P2223</name>
</gene>
<sequence length="319" mass="34572">MTGQTSAGSVLRSHSLYQEVTAPLATVIDPQPLIRSGRNWTLWAGPLVSILILAVALHQFHGLDRASLWALMPTSPLFWLAFVAYYTAGPVSEWVIFRRLWAIPASGFGALLRKLVSNEILLGYLGEVYFYAWARRSAAIKAAPFGALKDVTILSALVGNVVTLAMLVIAIPLFDLLPIGVTHWEITGSVLFVLATSLAAMLLRHKLFALPRADLWFVSVIHLLRIVATTLLAAGMWHMLLPSVDVGTWILLGTLRQLISRLPLLPNKDVVFAGIAAFMIGRDSEIVSAMALMATLILAAHLVVGIALGASGLWRGNKA</sequence>
<keyword evidence="1" id="KW-1133">Transmembrane helix</keyword>
<keyword evidence="1" id="KW-0472">Membrane</keyword>
<proteinExistence type="predicted"/>
<dbReference type="Proteomes" id="UP000290975">
    <property type="component" value="Unassembled WGS sequence"/>
</dbReference>
<accession>A0A401J2W0</accession>
<dbReference type="RefSeq" id="WP_232016409.1">
    <property type="nucleotide sequence ID" value="NZ_BBQY01000009.1"/>
</dbReference>
<feature type="transmembrane region" description="Helical" evidence="1">
    <location>
        <begin position="286"/>
        <end position="314"/>
    </location>
</feature>
<evidence type="ECO:0000313" key="2">
    <source>
        <dbReference type="EMBL" id="GBH30967.1"/>
    </source>
</evidence>
<keyword evidence="1" id="KW-0812">Transmembrane</keyword>
<evidence type="ECO:0000256" key="1">
    <source>
        <dbReference type="SAM" id="Phobius"/>
    </source>
</evidence>
<reference evidence="2 3" key="1">
    <citation type="submission" date="2014-12" db="EMBL/GenBank/DDBJ databases">
        <title>Whole genome sequencing of Sphingobium xenophagum OW59.</title>
        <authorList>
            <person name="Ohta Y."/>
            <person name="Nishi S."/>
            <person name="Hatada Y."/>
        </authorList>
    </citation>
    <scope>NUCLEOTIDE SEQUENCE [LARGE SCALE GENOMIC DNA]</scope>
    <source>
        <strain evidence="2 3">OW59</strain>
    </source>
</reference>
<feature type="transmembrane region" description="Helical" evidence="1">
    <location>
        <begin position="40"/>
        <end position="57"/>
    </location>
</feature>
<organism evidence="2 3">
    <name type="scientific">Sphingobium xenophagum</name>
    <dbReference type="NCBI Taxonomy" id="121428"/>
    <lineage>
        <taxon>Bacteria</taxon>
        <taxon>Pseudomonadati</taxon>
        <taxon>Pseudomonadota</taxon>
        <taxon>Alphaproteobacteria</taxon>
        <taxon>Sphingomonadales</taxon>
        <taxon>Sphingomonadaceae</taxon>
        <taxon>Sphingobium</taxon>
    </lineage>
</organism>
<evidence type="ECO:0008006" key="4">
    <source>
        <dbReference type="Google" id="ProtNLM"/>
    </source>
</evidence>
<feature type="transmembrane region" description="Helical" evidence="1">
    <location>
        <begin position="69"/>
        <end position="88"/>
    </location>
</feature>
<keyword evidence="3" id="KW-1185">Reference proteome</keyword>
<dbReference type="AlphaFoldDB" id="A0A401J2W0"/>